<protein>
    <submittedName>
        <fullName evidence="2">Carboxylesterase type B domain-containing protein</fullName>
    </submittedName>
</protein>
<organism evidence="1 2">
    <name type="scientific">Panagrolaimus sp. ES5</name>
    <dbReference type="NCBI Taxonomy" id="591445"/>
    <lineage>
        <taxon>Eukaryota</taxon>
        <taxon>Metazoa</taxon>
        <taxon>Ecdysozoa</taxon>
        <taxon>Nematoda</taxon>
        <taxon>Chromadorea</taxon>
        <taxon>Rhabditida</taxon>
        <taxon>Tylenchina</taxon>
        <taxon>Panagrolaimomorpha</taxon>
        <taxon>Panagrolaimoidea</taxon>
        <taxon>Panagrolaimidae</taxon>
        <taxon>Panagrolaimus</taxon>
    </lineage>
</organism>
<proteinExistence type="predicted"/>
<evidence type="ECO:0000313" key="2">
    <source>
        <dbReference type="WBParaSite" id="ES5_v2.g28470.t1"/>
    </source>
</evidence>
<name>A0AC34GG74_9BILA</name>
<dbReference type="WBParaSite" id="ES5_v2.g28470.t1">
    <property type="protein sequence ID" value="ES5_v2.g28470.t1"/>
    <property type="gene ID" value="ES5_v2.g28470"/>
</dbReference>
<sequence length="50" mass="5843">PIVTTEYGTIEGINYETLTGFQTEMFLGIPYAKPPINELRFEVRQLFYKL</sequence>
<evidence type="ECO:0000313" key="1">
    <source>
        <dbReference type="Proteomes" id="UP000887579"/>
    </source>
</evidence>
<accession>A0AC34GG74</accession>
<reference evidence="2" key="1">
    <citation type="submission" date="2022-11" db="UniProtKB">
        <authorList>
            <consortium name="WormBaseParasite"/>
        </authorList>
    </citation>
    <scope>IDENTIFICATION</scope>
</reference>
<dbReference type="Proteomes" id="UP000887579">
    <property type="component" value="Unplaced"/>
</dbReference>